<evidence type="ECO:0000256" key="1">
    <source>
        <dbReference type="SAM" id="Phobius"/>
    </source>
</evidence>
<evidence type="ECO:0000313" key="3">
    <source>
        <dbReference type="Proteomes" id="UP000316598"/>
    </source>
</evidence>
<evidence type="ECO:0008006" key="4">
    <source>
        <dbReference type="Google" id="ProtNLM"/>
    </source>
</evidence>
<keyword evidence="1" id="KW-1133">Transmembrane helix</keyword>
<keyword evidence="1" id="KW-0812">Transmembrane</keyword>
<keyword evidence="1" id="KW-0472">Membrane</keyword>
<sequence>MSDQEPDSPQSREDRSRWMQFAAMGVELAGMTIACLGLGYLVDYYLEAQTLYGSAFGALVGFSFAMFRFIQKATAL</sequence>
<name>A0A5C5WIR4_9BACT</name>
<feature type="transmembrane region" description="Helical" evidence="1">
    <location>
        <begin position="21"/>
        <end position="42"/>
    </location>
</feature>
<feature type="transmembrane region" description="Helical" evidence="1">
    <location>
        <begin position="48"/>
        <end position="70"/>
    </location>
</feature>
<reference evidence="2 3" key="1">
    <citation type="submission" date="2019-02" db="EMBL/GenBank/DDBJ databases">
        <title>Deep-cultivation of Planctomycetes and their phenomic and genomic characterization uncovers novel biology.</title>
        <authorList>
            <person name="Wiegand S."/>
            <person name="Jogler M."/>
            <person name="Boedeker C."/>
            <person name="Pinto D."/>
            <person name="Vollmers J."/>
            <person name="Rivas-Marin E."/>
            <person name="Kohn T."/>
            <person name="Peeters S.H."/>
            <person name="Heuer A."/>
            <person name="Rast P."/>
            <person name="Oberbeckmann S."/>
            <person name="Bunk B."/>
            <person name="Jeske O."/>
            <person name="Meyerdierks A."/>
            <person name="Storesund J.E."/>
            <person name="Kallscheuer N."/>
            <person name="Luecker S."/>
            <person name="Lage O.M."/>
            <person name="Pohl T."/>
            <person name="Merkel B.J."/>
            <person name="Hornburger P."/>
            <person name="Mueller R.-W."/>
            <person name="Bruemmer F."/>
            <person name="Labrenz M."/>
            <person name="Spormann A.M."/>
            <person name="Op Den Camp H."/>
            <person name="Overmann J."/>
            <person name="Amann R."/>
            <person name="Jetten M.S.M."/>
            <person name="Mascher T."/>
            <person name="Medema M.H."/>
            <person name="Devos D.P."/>
            <person name="Kaster A.-K."/>
            <person name="Ovreas L."/>
            <person name="Rohde M."/>
            <person name="Galperin M.Y."/>
            <person name="Jogler C."/>
        </authorList>
    </citation>
    <scope>NUCLEOTIDE SEQUENCE [LARGE SCALE GENOMIC DNA]</scope>
    <source>
        <strain evidence="2 3">Pla22</strain>
    </source>
</reference>
<evidence type="ECO:0000313" key="2">
    <source>
        <dbReference type="EMBL" id="TWT49712.1"/>
    </source>
</evidence>
<dbReference type="RefSeq" id="WP_146517253.1">
    <property type="nucleotide sequence ID" value="NZ_SJPI01000003.1"/>
</dbReference>
<organism evidence="2 3">
    <name type="scientific">Rubripirellula amarantea</name>
    <dbReference type="NCBI Taxonomy" id="2527999"/>
    <lineage>
        <taxon>Bacteria</taxon>
        <taxon>Pseudomonadati</taxon>
        <taxon>Planctomycetota</taxon>
        <taxon>Planctomycetia</taxon>
        <taxon>Pirellulales</taxon>
        <taxon>Pirellulaceae</taxon>
        <taxon>Rubripirellula</taxon>
    </lineage>
</organism>
<dbReference type="Proteomes" id="UP000316598">
    <property type="component" value="Unassembled WGS sequence"/>
</dbReference>
<proteinExistence type="predicted"/>
<dbReference type="AlphaFoldDB" id="A0A5C5WIR4"/>
<gene>
    <name evidence="2" type="ORF">Pla22_49120</name>
</gene>
<protein>
    <recommendedName>
        <fullName evidence="4">F0F1-ATPase subunit</fullName>
    </recommendedName>
</protein>
<dbReference type="OrthoDB" id="290049at2"/>
<accession>A0A5C5WIR4</accession>
<comment type="caution">
    <text evidence="2">The sequence shown here is derived from an EMBL/GenBank/DDBJ whole genome shotgun (WGS) entry which is preliminary data.</text>
</comment>
<dbReference type="EMBL" id="SJPI01000003">
    <property type="protein sequence ID" value="TWT49712.1"/>
    <property type="molecule type" value="Genomic_DNA"/>
</dbReference>
<keyword evidence="3" id="KW-1185">Reference proteome</keyword>